<dbReference type="InterPro" id="IPR005625">
    <property type="entry name" value="PepSY-ass_TM"/>
</dbReference>
<dbReference type="Pfam" id="PF03929">
    <property type="entry name" value="PepSY_TM"/>
    <property type="match status" value="1"/>
</dbReference>
<dbReference type="AlphaFoldDB" id="A0A1I3HRP4"/>
<dbReference type="PANTHER" id="PTHR34219">
    <property type="entry name" value="IRON-REGULATED INNER MEMBRANE PROTEIN-RELATED"/>
    <property type="match status" value="1"/>
</dbReference>
<keyword evidence="3" id="KW-1185">Reference proteome</keyword>
<dbReference type="EMBL" id="FOQT01000004">
    <property type="protein sequence ID" value="SFI38331.1"/>
    <property type="molecule type" value="Genomic_DNA"/>
</dbReference>
<dbReference type="OrthoDB" id="111691at2"/>
<keyword evidence="1" id="KW-1133">Transmembrane helix</keyword>
<evidence type="ECO:0000256" key="1">
    <source>
        <dbReference type="SAM" id="Phobius"/>
    </source>
</evidence>
<proteinExistence type="predicted"/>
<dbReference type="STRING" id="1125876.SAMN05443292_2356"/>
<dbReference type="RefSeq" id="WP_090080801.1">
    <property type="nucleotide sequence ID" value="NZ_FOQT01000004.1"/>
</dbReference>
<feature type="transmembrane region" description="Helical" evidence="1">
    <location>
        <begin position="370"/>
        <end position="391"/>
    </location>
</feature>
<feature type="transmembrane region" description="Helical" evidence="1">
    <location>
        <begin position="218"/>
        <end position="247"/>
    </location>
</feature>
<reference evidence="2 3" key="1">
    <citation type="submission" date="2016-10" db="EMBL/GenBank/DDBJ databases">
        <authorList>
            <person name="de Groot N.N."/>
        </authorList>
    </citation>
    <scope>NUCLEOTIDE SEQUENCE [LARGE SCALE GENOMIC DNA]</scope>
    <source>
        <strain evidence="2 3">DSM 26000</strain>
    </source>
</reference>
<name>A0A1I3HRP4_9FLAO</name>
<protein>
    <submittedName>
        <fullName evidence="2">Uncharacterized iron-regulated membrane protein</fullName>
    </submittedName>
</protein>
<keyword evidence="1" id="KW-0472">Membrane</keyword>
<keyword evidence="1" id="KW-0812">Transmembrane</keyword>
<evidence type="ECO:0000313" key="3">
    <source>
        <dbReference type="Proteomes" id="UP000198931"/>
    </source>
</evidence>
<evidence type="ECO:0000313" key="2">
    <source>
        <dbReference type="EMBL" id="SFI38331.1"/>
    </source>
</evidence>
<feature type="transmembrane region" description="Helical" evidence="1">
    <location>
        <begin position="20"/>
        <end position="44"/>
    </location>
</feature>
<sequence length="415" mass="48729">MTKIKKITKKSEFKKWIGKLHLWFGLGIGFLIFIISITGSLYVFKDEIENYTLKEIIYHHEQNINQKKVLPLSVLEKKINGQTNEKYPIHWVNVPLDKTRSYQFFWYEHNEKAWNYFQEYPVYKSAYVNPYTGKVLGTYDIKNGFFNIVKMIHWSYLLKESWGKYLTGIPVIIFIFMSISGIILWWPKNKAARKQRFKFNWKNVTSWKRKNYDLHNILGFYASIFGLIMSITGLFYAFFVIQAFIYFTFSGGKTVYPDFSKITTTARITEKTPFTIDKISNTIQKLYPNSYAYSLDLGHPHIDDHEHPNYSVFVQHLSYSYHKNSSLIFDENSGKLLHKYDDIDKNFGEKTVAANYDIHVGAILGLPTKIIAFIGSLMIASLPVTGFLIWCGKRKKSKNKNVLHYHRKSFLEKDC</sequence>
<feature type="transmembrane region" description="Helical" evidence="1">
    <location>
        <begin position="165"/>
        <end position="186"/>
    </location>
</feature>
<dbReference type="Proteomes" id="UP000198931">
    <property type="component" value="Unassembled WGS sequence"/>
</dbReference>
<organism evidence="2 3">
    <name type="scientific">Halpernia frigidisoli</name>
    <dbReference type="NCBI Taxonomy" id="1125876"/>
    <lineage>
        <taxon>Bacteria</taxon>
        <taxon>Pseudomonadati</taxon>
        <taxon>Bacteroidota</taxon>
        <taxon>Flavobacteriia</taxon>
        <taxon>Flavobacteriales</taxon>
        <taxon>Weeksellaceae</taxon>
        <taxon>Chryseobacterium group</taxon>
        <taxon>Halpernia</taxon>
    </lineage>
</organism>
<gene>
    <name evidence="2" type="ORF">SAMN05443292_2356</name>
</gene>
<accession>A0A1I3HRP4</accession>